<keyword evidence="2" id="KW-1185">Reference proteome</keyword>
<feature type="compositionally biased region" description="Basic and acidic residues" evidence="1">
    <location>
        <begin position="200"/>
        <end position="210"/>
    </location>
</feature>
<reference evidence="3" key="1">
    <citation type="submission" date="2025-08" db="UniProtKB">
        <authorList>
            <consortium name="RefSeq"/>
        </authorList>
    </citation>
    <scope>IDENTIFICATION</scope>
    <source>
        <tissue evidence="3">Kidney</tissue>
    </source>
</reference>
<dbReference type="CTD" id="7462"/>
<sequence length="210" mass="23308">MRVSGGRALDLRPGGMAAPPHSHSGVFPLSVPCPYLSISPISPSLSCARPGPRSAQCYVFTGKRMSRTLWWPGPIPWLGRPGQVPWWTQSMIRHQQGRTSSCVSPPVFRILHPPGTRTSAKEADMDQRQPTYDEDSNSYENVLICKQKQPESGDEGSEDYQNSASIEQWRESRRVMERVPREAPSSPAGSLDEDDGEPDYVNKDIEATEA</sequence>
<evidence type="ECO:0000313" key="3">
    <source>
        <dbReference type="RefSeq" id="XP_023393309.1"/>
    </source>
</evidence>
<name>A0A6P6D0K2_PTEVA</name>
<dbReference type="GO" id="GO:0005886">
    <property type="term" value="C:plasma membrane"/>
    <property type="evidence" value="ECO:0007669"/>
    <property type="project" value="TreeGrafter"/>
</dbReference>
<dbReference type="RefSeq" id="XP_023393309.1">
    <property type="nucleotide sequence ID" value="XM_023537541.1"/>
</dbReference>
<dbReference type="Proteomes" id="UP000515202">
    <property type="component" value="Unplaced"/>
</dbReference>
<dbReference type="GO" id="GO:0019722">
    <property type="term" value="P:calcium-mediated signaling"/>
    <property type="evidence" value="ECO:0007669"/>
    <property type="project" value="TreeGrafter"/>
</dbReference>
<gene>
    <name evidence="3" type="primary">LAT2</name>
</gene>
<organism evidence="2 3">
    <name type="scientific">Pteropus vampyrus</name>
    <name type="common">Large flying fox</name>
    <dbReference type="NCBI Taxonomy" id="132908"/>
    <lineage>
        <taxon>Eukaryota</taxon>
        <taxon>Metazoa</taxon>
        <taxon>Chordata</taxon>
        <taxon>Craniata</taxon>
        <taxon>Vertebrata</taxon>
        <taxon>Euteleostomi</taxon>
        <taxon>Mammalia</taxon>
        <taxon>Eutheria</taxon>
        <taxon>Laurasiatheria</taxon>
        <taxon>Chiroptera</taxon>
        <taxon>Yinpterochiroptera</taxon>
        <taxon>Pteropodoidea</taxon>
        <taxon>Pteropodidae</taxon>
        <taxon>Pteropodinae</taxon>
        <taxon>Pteropus</taxon>
    </lineage>
</organism>
<dbReference type="Pfam" id="PF15703">
    <property type="entry name" value="LAT2"/>
    <property type="match status" value="1"/>
</dbReference>
<dbReference type="InterPro" id="IPR031428">
    <property type="entry name" value="LAT2"/>
</dbReference>
<dbReference type="GO" id="GO:0050853">
    <property type="term" value="P:B cell receptor signaling pathway"/>
    <property type="evidence" value="ECO:0007669"/>
    <property type="project" value="TreeGrafter"/>
</dbReference>
<dbReference type="PANTHER" id="PTHR15646:SF5">
    <property type="entry name" value="LINKER FOR ACTIVATION OF T-CELLS FAMILY MEMBER 2"/>
    <property type="match status" value="1"/>
</dbReference>
<evidence type="ECO:0000256" key="1">
    <source>
        <dbReference type="SAM" id="MobiDB-lite"/>
    </source>
</evidence>
<protein>
    <submittedName>
        <fullName evidence="3">Linker for activation of T-cells family member 2 isoform X2</fullName>
    </submittedName>
</protein>
<dbReference type="GO" id="GO:0042113">
    <property type="term" value="P:B cell activation"/>
    <property type="evidence" value="ECO:0007669"/>
    <property type="project" value="InterPro"/>
</dbReference>
<dbReference type="AlphaFoldDB" id="A0A6P6D0K2"/>
<feature type="region of interest" description="Disordered" evidence="1">
    <location>
        <begin position="111"/>
        <end position="210"/>
    </location>
</feature>
<evidence type="ECO:0000313" key="2">
    <source>
        <dbReference type="Proteomes" id="UP000515202"/>
    </source>
</evidence>
<accession>A0A6P6D0K2</accession>
<feature type="compositionally biased region" description="Basic and acidic residues" evidence="1">
    <location>
        <begin position="168"/>
        <end position="181"/>
    </location>
</feature>
<dbReference type="GeneID" id="105299671"/>
<dbReference type="PANTHER" id="PTHR15646">
    <property type="entry name" value="LINKER FOR ACTIVATION OF T-CELLS FAMILY MEMBER 2"/>
    <property type="match status" value="1"/>
</dbReference>
<proteinExistence type="predicted"/>